<dbReference type="InParanoid" id="A0A6P8SJ18"/>
<dbReference type="GO" id="GO:0051781">
    <property type="term" value="P:positive regulation of cell division"/>
    <property type="evidence" value="ECO:0007669"/>
    <property type="project" value="UniProtKB-KW"/>
</dbReference>
<feature type="transmembrane region" description="Helical" evidence="19">
    <location>
        <begin position="173"/>
        <end position="197"/>
    </location>
</feature>
<proteinExistence type="predicted"/>
<protein>
    <recommendedName>
        <fullName evidence="16">Probetacellulin</fullName>
    </recommendedName>
</protein>
<keyword evidence="7" id="KW-0732">Signal</keyword>
<dbReference type="RefSeq" id="XP_033816423.1">
    <property type="nucleotide sequence ID" value="XM_033960532.1"/>
</dbReference>
<accession>A0A6P8SJ18</accession>
<evidence type="ECO:0000256" key="5">
    <source>
        <dbReference type="ARBA" id="ARBA00022536"/>
    </source>
</evidence>
<dbReference type="KEGG" id="gsh:117367706"/>
<keyword evidence="8 19" id="KW-1133">Transmembrane helix</keyword>
<evidence type="ECO:0000256" key="4">
    <source>
        <dbReference type="ARBA" id="ARBA00022525"/>
    </source>
</evidence>
<evidence type="ECO:0000256" key="1">
    <source>
        <dbReference type="ARBA" id="ARBA00004239"/>
    </source>
</evidence>
<keyword evidence="12" id="KW-0325">Glycoprotein</keyword>
<dbReference type="GO" id="GO:0008284">
    <property type="term" value="P:positive regulation of cell population proliferation"/>
    <property type="evidence" value="ECO:0007669"/>
    <property type="project" value="TreeGrafter"/>
</dbReference>
<comment type="function">
    <text evidence="14">Growth factor that binds to EGFR, ERBB4 and other EGF receptor family members. Potent mitogen for retinal pigment epithelial cells and vascular smooth muscle cells.</text>
</comment>
<keyword evidence="5 17" id="KW-0245">EGF-like domain</keyword>
<name>A0A6P8SJ18_GEOSA</name>
<dbReference type="SUPFAM" id="SSF57196">
    <property type="entry name" value="EGF/Laminin"/>
    <property type="match status" value="1"/>
</dbReference>
<evidence type="ECO:0000256" key="19">
    <source>
        <dbReference type="SAM" id="Phobius"/>
    </source>
</evidence>
<feature type="disulfide bond" evidence="17">
    <location>
        <begin position="149"/>
        <end position="158"/>
    </location>
</feature>
<dbReference type="PRINTS" id="PR00009">
    <property type="entry name" value="EGFTGF"/>
</dbReference>
<evidence type="ECO:0000256" key="2">
    <source>
        <dbReference type="ARBA" id="ARBA00004251"/>
    </source>
</evidence>
<dbReference type="GO" id="GO:0030297">
    <property type="term" value="F:transmembrane receptor protein tyrosine kinase activator activity"/>
    <property type="evidence" value="ECO:0007669"/>
    <property type="project" value="UniProtKB-ARBA"/>
</dbReference>
<dbReference type="PROSITE" id="PS00022">
    <property type="entry name" value="EGF_1"/>
    <property type="match status" value="1"/>
</dbReference>
<dbReference type="FunFam" id="2.10.25.10:FF:000342">
    <property type="entry name" value="Betacellulin preproprotein"/>
    <property type="match status" value="1"/>
</dbReference>
<keyword evidence="10 19" id="KW-0472">Membrane</keyword>
<evidence type="ECO:0000256" key="18">
    <source>
        <dbReference type="SAM" id="MobiDB-lite"/>
    </source>
</evidence>
<gene>
    <name evidence="22" type="primary">BTC</name>
</gene>
<dbReference type="InterPro" id="IPR000742">
    <property type="entry name" value="EGF"/>
</dbReference>
<dbReference type="PANTHER" id="PTHR10740">
    <property type="entry name" value="TRANSFORMING GROWTH FACTOR ALPHA"/>
    <property type="match status" value="1"/>
</dbReference>
<dbReference type="CTD" id="685"/>
<evidence type="ECO:0000256" key="7">
    <source>
        <dbReference type="ARBA" id="ARBA00022729"/>
    </source>
</evidence>
<dbReference type="GO" id="GO:0005615">
    <property type="term" value="C:extracellular space"/>
    <property type="evidence" value="ECO:0007669"/>
    <property type="project" value="TreeGrafter"/>
</dbReference>
<evidence type="ECO:0000256" key="17">
    <source>
        <dbReference type="PROSITE-ProRule" id="PRU00076"/>
    </source>
</evidence>
<comment type="subunit">
    <text evidence="15">Monomer. Interacts with EGFR and ERBB4.</text>
</comment>
<dbReference type="PROSITE" id="PS50026">
    <property type="entry name" value="EGF_3"/>
    <property type="match status" value="1"/>
</dbReference>
<keyword evidence="3" id="KW-1003">Cell membrane</keyword>
<feature type="domain" description="EGF-like" evidence="20">
    <location>
        <begin position="119"/>
        <end position="159"/>
    </location>
</feature>
<keyword evidence="13" id="KW-0497">Mitogen</keyword>
<evidence type="ECO:0000313" key="21">
    <source>
        <dbReference type="Proteomes" id="UP000515159"/>
    </source>
</evidence>
<dbReference type="PROSITE" id="PS01186">
    <property type="entry name" value="EGF_2"/>
    <property type="match status" value="1"/>
</dbReference>
<dbReference type="Gene3D" id="2.10.25.10">
    <property type="entry name" value="Laminin"/>
    <property type="match status" value="1"/>
</dbReference>
<dbReference type="GO" id="GO:0008083">
    <property type="term" value="F:growth factor activity"/>
    <property type="evidence" value="ECO:0007669"/>
    <property type="project" value="UniProtKB-KW"/>
</dbReference>
<feature type="compositionally biased region" description="Basic and acidic residues" evidence="18">
    <location>
        <begin position="221"/>
        <end position="231"/>
    </location>
</feature>
<keyword evidence="4" id="KW-0964">Secreted</keyword>
<evidence type="ECO:0000256" key="6">
    <source>
        <dbReference type="ARBA" id="ARBA00022692"/>
    </source>
</evidence>
<dbReference type="GO" id="GO:0007173">
    <property type="term" value="P:epidermal growth factor receptor signaling pathway"/>
    <property type="evidence" value="ECO:0007669"/>
    <property type="project" value="UniProtKB-ARBA"/>
</dbReference>
<keyword evidence="9" id="KW-0339">Growth factor</keyword>
<evidence type="ECO:0000256" key="9">
    <source>
        <dbReference type="ARBA" id="ARBA00023030"/>
    </source>
</evidence>
<dbReference type="GO" id="GO:0005154">
    <property type="term" value="F:epidermal growth factor receptor binding"/>
    <property type="evidence" value="ECO:0007669"/>
    <property type="project" value="TreeGrafter"/>
</dbReference>
<evidence type="ECO:0000256" key="13">
    <source>
        <dbReference type="ARBA" id="ARBA00023246"/>
    </source>
</evidence>
<dbReference type="OrthoDB" id="6233064at2759"/>
<dbReference type="Proteomes" id="UP000515159">
    <property type="component" value="Chromosome 1"/>
</dbReference>
<comment type="subcellular location">
    <subcellularLocation>
        <location evidence="2">Cell membrane</location>
        <topology evidence="2">Single-pass type I membrane protein</topology>
    </subcellularLocation>
    <subcellularLocation>
        <location evidence="1">Secreted</location>
        <location evidence="1">Extracellular space</location>
    </subcellularLocation>
</comment>
<comment type="caution">
    <text evidence="17">Lacks conserved residue(s) required for the propagation of feature annotation.</text>
</comment>
<evidence type="ECO:0000256" key="12">
    <source>
        <dbReference type="ARBA" id="ARBA00023180"/>
    </source>
</evidence>
<evidence type="ECO:0000256" key="3">
    <source>
        <dbReference type="ARBA" id="ARBA00022475"/>
    </source>
</evidence>
<evidence type="ECO:0000313" key="22">
    <source>
        <dbReference type="RefSeq" id="XP_033816423.1"/>
    </source>
</evidence>
<feature type="region of interest" description="Disordered" evidence="18">
    <location>
        <begin position="207"/>
        <end position="231"/>
    </location>
</feature>
<evidence type="ECO:0000259" key="20">
    <source>
        <dbReference type="PROSITE" id="PS50026"/>
    </source>
</evidence>
<sequence length="231" mass="25897">MPQPFSQFALGCPEASPLMQLPVSAWADHGRDASGQPHATCQNGYRIMALLRENFDFGKALTTETEEEEQNVAVSGFIIVRCASAGENSTLGHETGGLPCSYEDVNCTDHFVTVKHRGHFSRCPEEYTHYCVKGRCRYVASKNTPSCVCDEGYTGSRCERLDLFYLRSDREQIVVISLIAAMIALIVLTVITCVCYHHCRQRQKPRKEEEMETLERAPTAKTEETLETHIA</sequence>
<evidence type="ECO:0000256" key="10">
    <source>
        <dbReference type="ARBA" id="ARBA00023136"/>
    </source>
</evidence>
<dbReference type="GeneID" id="117367706"/>
<reference evidence="22" key="1">
    <citation type="submission" date="2025-08" db="UniProtKB">
        <authorList>
            <consortium name="RefSeq"/>
        </authorList>
    </citation>
    <scope>IDENTIFICATION</scope>
</reference>
<dbReference type="GO" id="GO:0045840">
    <property type="term" value="P:positive regulation of mitotic nuclear division"/>
    <property type="evidence" value="ECO:0007669"/>
    <property type="project" value="TreeGrafter"/>
</dbReference>
<dbReference type="PANTHER" id="PTHR10740:SF3">
    <property type="entry name" value="PROBETACELLULIN"/>
    <property type="match status" value="1"/>
</dbReference>
<organism evidence="21 22">
    <name type="scientific">Geotrypetes seraphini</name>
    <name type="common">Gaboon caecilian</name>
    <name type="synonym">Caecilia seraphini</name>
    <dbReference type="NCBI Taxonomy" id="260995"/>
    <lineage>
        <taxon>Eukaryota</taxon>
        <taxon>Metazoa</taxon>
        <taxon>Chordata</taxon>
        <taxon>Craniata</taxon>
        <taxon>Vertebrata</taxon>
        <taxon>Euteleostomi</taxon>
        <taxon>Amphibia</taxon>
        <taxon>Gymnophiona</taxon>
        <taxon>Geotrypetes</taxon>
    </lineage>
</organism>
<evidence type="ECO:0000256" key="8">
    <source>
        <dbReference type="ARBA" id="ARBA00022989"/>
    </source>
</evidence>
<keyword evidence="21" id="KW-1185">Reference proteome</keyword>
<evidence type="ECO:0000256" key="14">
    <source>
        <dbReference type="ARBA" id="ARBA00059223"/>
    </source>
</evidence>
<evidence type="ECO:0000256" key="15">
    <source>
        <dbReference type="ARBA" id="ARBA00061748"/>
    </source>
</evidence>
<keyword evidence="6 19" id="KW-0812">Transmembrane</keyword>
<dbReference type="GO" id="GO:0005886">
    <property type="term" value="C:plasma membrane"/>
    <property type="evidence" value="ECO:0007669"/>
    <property type="project" value="UniProtKB-SubCell"/>
</dbReference>
<dbReference type="AlphaFoldDB" id="A0A6P8SJ18"/>
<evidence type="ECO:0000256" key="11">
    <source>
        <dbReference type="ARBA" id="ARBA00023157"/>
    </source>
</evidence>
<keyword evidence="11 17" id="KW-1015">Disulfide bond</keyword>
<evidence type="ECO:0000256" key="16">
    <source>
        <dbReference type="ARBA" id="ARBA00067155"/>
    </source>
</evidence>